<evidence type="ECO:0000256" key="1">
    <source>
        <dbReference type="SAM" id="MobiDB-lite"/>
    </source>
</evidence>
<feature type="region of interest" description="Disordered" evidence="1">
    <location>
        <begin position="1"/>
        <end position="82"/>
    </location>
</feature>
<feature type="compositionally biased region" description="Basic and acidic residues" evidence="1">
    <location>
        <begin position="34"/>
        <end position="52"/>
    </location>
</feature>
<protein>
    <submittedName>
        <fullName evidence="2">Uncharacterized protein</fullName>
    </submittedName>
</protein>
<feature type="region of interest" description="Disordered" evidence="1">
    <location>
        <begin position="254"/>
        <end position="310"/>
    </location>
</feature>
<name>A0AAX6M7L4_9PEZI</name>
<feature type="compositionally biased region" description="Polar residues" evidence="1">
    <location>
        <begin position="159"/>
        <end position="174"/>
    </location>
</feature>
<dbReference type="Proteomes" id="UP001369815">
    <property type="component" value="Unassembled WGS sequence"/>
</dbReference>
<keyword evidence="3" id="KW-1185">Reference proteome</keyword>
<accession>A0AAX6M7L4</accession>
<sequence>MTLGPTLSGEESNDAQEGVDLLSSNTSTQVKGHKSTEKQEVKSKHQEERESSTSRGHQHSHLVVNDTTASASTSTQDSKTIDAEKLEQRRRLDEIVRDHIDDFNIVFDRPGAENAEDSEDNLWMMSGGLVTDPVQVQGLWDAKMPASGDVSDGSELKAANQNTSSLVEPSTSRGDNLAALTDGAHDSVEASSSSLSPNPSTTISSPTLHTKQARRRQSGNITHPTQINGPLLPQYFDRVMPSVNPAFAPTTFRTNTQVHGLGLEDTDEDEDDQYMRPGSQSYTQSSVGLSFHKPSASSYPSLRPASSPIPQPIDDLVTLVGIPGVDAPGTSTGNGTLSSSHRCRGRCVNRQVRLAEALARDRAVLQKEKELWTMMMGF</sequence>
<organism evidence="2 3">
    <name type="scientific">Daldinia eschscholtzii</name>
    <dbReference type="NCBI Taxonomy" id="292717"/>
    <lineage>
        <taxon>Eukaryota</taxon>
        <taxon>Fungi</taxon>
        <taxon>Dikarya</taxon>
        <taxon>Ascomycota</taxon>
        <taxon>Pezizomycotina</taxon>
        <taxon>Sordariomycetes</taxon>
        <taxon>Xylariomycetidae</taxon>
        <taxon>Xylariales</taxon>
        <taxon>Hypoxylaceae</taxon>
        <taxon>Daldinia</taxon>
    </lineage>
</organism>
<comment type="caution">
    <text evidence="2">The sequence shown here is derived from an EMBL/GenBank/DDBJ whole genome shotgun (WGS) entry which is preliminary data.</text>
</comment>
<evidence type="ECO:0000313" key="2">
    <source>
        <dbReference type="EMBL" id="KAK6948453.1"/>
    </source>
</evidence>
<feature type="compositionally biased region" description="Low complexity" evidence="1">
    <location>
        <begin position="66"/>
        <end position="78"/>
    </location>
</feature>
<feature type="compositionally biased region" description="Low complexity" evidence="1">
    <location>
        <begin position="191"/>
        <end position="207"/>
    </location>
</feature>
<reference evidence="2 3" key="1">
    <citation type="journal article" date="2024" name="Front Chem Biol">
        <title>Unveiling the potential of Daldinia eschscholtzii MFLUCC 19-0629 through bioactivity and bioinformatics studies for enhanced sustainable agriculture production.</title>
        <authorList>
            <person name="Brooks S."/>
            <person name="Weaver J.A."/>
            <person name="Klomchit A."/>
            <person name="Alharthi S.A."/>
            <person name="Onlamun T."/>
            <person name="Nurani R."/>
            <person name="Vong T.K."/>
            <person name="Alberti F."/>
            <person name="Greco C."/>
        </authorList>
    </citation>
    <scope>NUCLEOTIDE SEQUENCE [LARGE SCALE GENOMIC DNA]</scope>
    <source>
        <strain evidence="2">MFLUCC 19-0629</strain>
    </source>
</reference>
<proteinExistence type="predicted"/>
<feature type="region of interest" description="Disordered" evidence="1">
    <location>
        <begin position="145"/>
        <end position="229"/>
    </location>
</feature>
<feature type="compositionally biased region" description="Polar residues" evidence="1">
    <location>
        <begin position="218"/>
        <end position="228"/>
    </location>
</feature>
<gene>
    <name evidence="2" type="ORF">Daesc_010219</name>
</gene>
<dbReference type="AlphaFoldDB" id="A0AAX6M7L4"/>
<dbReference type="EMBL" id="JBANMG010000010">
    <property type="protein sequence ID" value="KAK6948453.1"/>
    <property type="molecule type" value="Genomic_DNA"/>
</dbReference>
<feature type="compositionally biased region" description="Polar residues" evidence="1">
    <location>
        <begin position="278"/>
        <end position="288"/>
    </location>
</feature>
<evidence type="ECO:0000313" key="3">
    <source>
        <dbReference type="Proteomes" id="UP001369815"/>
    </source>
</evidence>